<proteinExistence type="predicted"/>
<name>A0A0A9CK33_ARUDO</name>
<reference evidence="1" key="2">
    <citation type="journal article" date="2015" name="Data Brief">
        <title>Shoot transcriptome of the giant reed, Arundo donax.</title>
        <authorList>
            <person name="Barrero R.A."/>
            <person name="Guerrero F.D."/>
            <person name="Moolhuijzen P."/>
            <person name="Goolsby J.A."/>
            <person name="Tidwell J."/>
            <person name="Bellgard S.E."/>
            <person name="Bellgard M.I."/>
        </authorList>
    </citation>
    <scope>NUCLEOTIDE SEQUENCE</scope>
    <source>
        <tissue evidence="1">Shoot tissue taken approximately 20 cm above the soil surface</tissue>
    </source>
</reference>
<reference evidence="1" key="1">
    <citation type="submission" date="2014-09" db="EMBL/GenBank/DDBJ databases">
        <authorList>
            <person name="Magalhaes I.L.F."/>
            <person name="Oliveira U."/>
            <person name="Santos F.R."/>
            <person name="Vidigal T.H.D.A."/>
            <person name="Brescovit A.D."/>
            <person name="Santos A.J."/>
        </authorList>
    </citation>
    <scope>NUCLEOTIDE SEQUENCE</scope>
    <source>
        <tissue evidence="1">Shoot tissue taken approximately 20 cm above the soil surface</tissue>
    </source>
</reference>
<sequence length="70" mass="8398">MGNCLLLVIPWEESYCMSWFQSVDLEELSQSWQQLLLWLHQLTTQHPIPHSSCYCLLQIQLRFCAFLLFH</sequence>
<dbReference type="EMBL" id="GBRH01221286">
    <property type="protein sequence ID" value="JAD76609.1"/>
    <property type="molecule type" value="Transcribed_RNA"/>
</dbReference>
<protein>
    <submittedName>
        <fullName evidence="1">Uncharacterized protein</fullName>
    </submittedName>
</protein>
<organism evidence="1">
    <name type="scientific">Arundo donax</name>
    <name type="common">Giant reed</name>
    <name type="synonym">Donax arundinaceus</name>
    <dbReference type="NCBI Taxonomy" id="35708"/>
    <lineage>
        <taxon>Eukaryota</taxon>
        <taxon>Viridiplantae</taxon>
        <taxon>Streptophyta</taxon>
        <taxon>Embryophyta</taxon>
        <taxon>Tracheophyta</taxon>
        <taxon>Spermatophyta</taxon>
        <taxon>Magnoliopsida</taxon>
        <taxon>Liliopsida</taxon>
        <taxon>Poales</taxon>
        <taxon>Poaceae</taxon>
        <taxon>PACMAD clade</taxon>
        <taxon>Arundinoideae</taxon>
        <taxon>Arundineae</taxon>
        <taxon>Arundo</taxon>
    </lineage>
</organism>
<dbReference type="AlphaFoldDB" id="A0A0A9CK33"/>
<evidence type="ECO:0000313" key="1">
    <source>
        <dbReference type="EMBL" id="JAD76609.1"/>
    </source>
</evidence>
<accession>A0A0A9CK33</accession>